<name>A0A3M6XLI5_HORWE</name>
<proteinExistence type="inferred from homology"/>
<evidence type="ECO:0000313" key="6">
    <source>
        <dbReference type="Proteomes" id="UP000282582"/>
    </source>
</evidence>
<feature type="domain" description="CENP-V/GFA" evidence="4">
    <location>
        <begin position="58"/>
        <end position="137"/>
    </location>
</feature>
<accession>A0A3M6XLI5</accession>
<evidence type="ECO:0000313" key="5">
    <source>
        <dbReference type="EMBL" id="RMX91579.1"/>
    </source>
</evidence>
<keyword evidence="2" id="KW-0479">Metal-binding</keyword>
<sequence length="158" mass="17791">MYLCSRHQHRKAATFYTDEEPAFRTHIDPYTLQATPYPKSLIALQTDHHADRNLPVRMGTVVMKTAFNLERGEPKQRSIVGGSGASMTLFYCGTCGCHLWVEWPLLPQKKVICSGAIDGGGAFELEGIRPCAEVWVKRRPTWLCALEGAAQWDENVKR</sequence>
<gene>
    <name evidence="5" type="ORF">D0868_13908</name>
</gene>
<dbReference type="SUPFAM" id="SSF51316">
    <property type="entry name" value="Mss4-like"/>
    <property type="match status" value="1"/>
</dbReference>
<dbReference type="Proteomes" id="UP000282582">
    <property type="component" value="Unassembled WGS sequence"/>
</dbReference>
<dbReference type="InterPro" id="IPR011057">
    <property type="entry name" value="Mss4-like_sf"/>
</dbReference>
<evidence type="ECO:0000259" key="4">
    <source>
        <dbReference type="Pfam" id="PF04828"/>
    </source>
</evidence>
<dbReference type="GO" id="GO:0016846">
    <property type="term" value="F:carbon-sulfur lyase activity"/>
    <property type="evidence" value="ECO:0007669"/>
    <property type="project" value="InterPro"/>
</dbReference>
<keyword evidence="3" id="KW-0862">Zinc</keyword>
<organism evidence="5 6">
    <name type="scientific">Hortaea werneckii</name>
    <name type="common">Black yeast</name>
    <name type="synonym">Cladosporium werneckii</name>
    <dbReference type="NCBI Taxonomy" id="91943"/>
    <lineage>
        <taxon>Eukaryota</taxon>
        <taxon>Fungi</taxon>
        <taxon>Dikarya</taxon>
        <taxon>Ascomycota</taxon>
        <taxon>Pezizomycotina</taxon>
        <taxon>Dothideomycetes</taxon>
        <taxon>Dothideomycetidae</taxon>
        <taxon>Mycosphaerellales</taxon>
        <taxon>Teratosphaeriaceae</taxon>
        <taxon>Hortaea</taxon>
    </lineage>
</organism>
<comment type="similarity">
    <text evidence="1">Belongs to the Gfa family.</text>
</comment>
<dbReference type="Pfam" id="PF04828">
    <property type="entry name" value="GFA"/>
    <property type="match status" value="1"/>
</dbReference>
<evidence type="ECO:0000256" key="3">
    <source>
        <dbReference type="ARBA" id="ARBA00022833"/>
    </source>
</evidence>
<dbReference type="EMBL" id="QWIK01001938">
    <property type="protein sequence ID" value="RMX91579.1"/>
    <property type="molecule type" value="Genomic_DNA"/>
</dbReference>
<evidence type="ECO:0000256" key="1">
    <source>
        <dbReference type="ARBA" id="ARBA00005495"/>
    </source>
</evidence>
<dbReference type="AlphaFoldDB" id="A0A3M6XLI5"/>
<reference evidence="5 6" key="1">
    <citation type="journal article" date="2018" name="BMC Genomics">
        <title>Genomic evidence for intraspecific hybridization in a clonal and extremely halotolerant yeast.</title>
        <authorList>
            <person name="Gostincar C."/>
            <person name="Stajich J.E."/>
            <person name="Zupancic J."/>
            <person name="Zalar P."/>
            <person name="Gunde-Cimerman N."/>
        </authorList>
    </citation>
    <scope>NUCLEOTIDE SEQUENCE [LARGE SCALE GENOMIC DNA]</scope>
    <source>
        <strain evidence="5 6">EXF-6654</strain>
    </source>
</reference>
<evidence type="ECO:0000256" key="2">
    <source>
        <dbReference type="ARBA" id="ARBA00022723"/>
    </source>
</evidence>
<dbReference type="GO" id="GO:0046872">
    <property type="term" value="F:metal ion binding"/>
    <property type="evidence" value="ECO:0007669"/>
    <property type="project" value="UniProtKB-KW"/>
</dbReference>
<dbReference type="InterPro" id="IPR006913">
    <property type="entry name" value="CENP-V/GFA"/>
</dbReference>
<protein>
    <recommendedName>
        <fullName evidence="4">CENP-V/GFA domain-containing protein</fullName>
    </recommendedName>
</protein>
<comment type="caution">
    <text evidence="5">The sequence shown here is derived from an EMBL/GenBank/DDBJ whole genome shotgun (WGS) entry which is preliminary data.</text>
</comment>